<gene>
    <name evidence="22" type="ORF">FSB_LOCUS1667</name>
</gene>
<protein>
    <recommendedName>
        <fullName evidence="4">peroxidase</fullName>
        <ecNumber evidence="4">1.11.1.7</ecNumber>
    </recommendedName>
</protein>
<dbReference type="InterPro" id="IPR033905">
    <property type="entry name" value="Secretory_peroxidase"/>
</dbReference>
<comment type="similarity">
    <text evidence="3">Belongs to the peroxidase family. Ascorbate peroxidase subfamily.</text>
</comment>
<feature type="binding site" evidence="17">
    <location>
        <position position="1239"/>
    </location>
    <ligand>
        <name>Ca(2+)</name>
        <dbReference type="ChEBI" id="CHEBI:29108"/>
        <label>1</label>
    </ligand>
</feature>
<feature type="binding site" evidence="17">
    <location>
        <position position="1243"/>
    </location>
    <ligand>
        <name>Ca(2+)</name>
        <dbReference type="ChEBI" id="CHEBI:29108"/>
        <label>1</label>
    </ligand>
</feature>
<dbReference type="CDD" id="cd00693">
    <property type="entry name" value="secretory_peroxidase"/>
    <property type="match status" value="1"/>
</dbReference>
<dbReference type="PANTHER" id="PTHR34361">
    <property type="entry name" value="OS08G0157800 PROTEIN"/>
    <property type="match status" value="1"/>
</dbReference>
<dbReference type="GO" id="GO:0140825">
    <property type="term" value="F:lactoperoxidase activity"/>
    <property type="evidence" value="ECO:0007669"/>
    <property type="project" value="UniProtKB-EC"/>
</dbReference>
<dbReference type="InterPro" id="IPR019793">
    <property type="entry name" value="Peroxidases_heam-ligand_BS"/>
</dbReference>
<dbReference type="InterPro" id="IPR000823">
    <property type="entry name" value="Peroxidase_pln"/>
</dbReference>
<evidence type="ECO:0000256" key="17">
    <source>
        <dbReference type="PIRSR" id="PIRSR600823-3"/>
    </source>
</evidence>
<dbReference type="GO" id="GO:0046872">
    <property type="term" value="F:metal ion binding"/>
    <property type="evidence" value="ECO:0007669"/>
    <property type="project" value="UniProtKB-KW"/>
</dbReference>
<keyword evidence="6" id="KW-0575">Peroxidase</keyword>
<evidence type="ECO:0000313" key="22">
    <source>
        <dbReference type="EMBL" id="SPC73785.1"/>
    </source>
</evidence>
<feature type="domain" description="Plant heme peroxidase family profile" evidence="21">
    <location>
        <begin position="1192"/>
        <end position="1495"/>
    </location>
</feature>
<evidence type="ECO:0000256" key="11">
    <source>
        <dbReference type="ARBA" id="ARBA00023004"/>
    </source>
</evidence>
<feature type="disulfide bond" evidence="19">
    <location>
        <begin position="1202"/>
        <end position="1283"/>
    </location>
</feature>
<evidence type="ECO:0000256" key="10">
    <source>
        <dbReference type="ARBA" id="ARBA00023002"/>
    </source>
</evidence>
<evidence type="ECO:0000256" key="4">
    <source>
        <dbReference type="ARBA" id="ARBA00012313"/>
    </source>
</evidence>
<evidence type="ECO:0000256" key="16">
    <source>
        <dbReference type="PIRSR" id="PIRSR600823-2"/>
    </source>
</evidence>
<dbReference type="FunFam" id="1.10.520.10:FF:000008">
    <property type="entry name" value="Peroxidase"/>
    <property type="match status" value="1"/>
</dbReference>
<feature type="binding site" description="axial binding residue" evidence="17">
    <location>
        <position position="1361"/>
    </location>
    <ligand>
        <name>heme b</name>
        <dbReference type="ChEBI" id="CHEBI:60344"/>
    </ligand>
    <ligandPart>
        <name>Fe</name>
        <dbReference type="ChEBI" id="CHEBI:18248"/>
    </ligandPart>
</feature>
<feature type="region of interest" description="Disordered" evidence="20">
    <location>
        <begin position="1596"/>
        <end position="1619"/>
    </location>
</feature>
<dbReference type="InterPro" id="IPR019794">
    <property type="entry name" value="Peroxidases_AS"/>
</dbReference>
<evidence type="ECO:0000256" key="3">
    <source>
        <dbReference type="ARBA" id="ARBA00006873"/>
    </source>
</evidence>
<dbReference type="PROSITE" id="PS00436">
    <property type="entry name" value="PEROXIDASE_2"/>
    <property type="match status" value="1"/>
</dbReference>
<keyword evidence="14" id="KW-0376">Hydrogen peroxide</keyword>
<evidence type="ECO:0000256" key="9">
    <source>
        <dbReference type="ARBA" id="ARBA00022837"/>
    </source>
</evidence>
<comment type="cofactor">
    <cofactor evidence="17">
        <name>heme b</name>
        <dbReference type="ChEBI" id="CHEBI:60344"/>
    </cofactor>
    <text evidence="17">Binds 1 heme b (iron(II)-protoporphyrin IX) group per subunit.</text>
</comment>
<feature type="site" description="Transition state stabilizer" evidence="18">
    <location>
        <position position="1229"/>
    </location>
</feature>
<dbReference type="Gene3D" id="1.10.420.10">
    <property type="entry name" value="Peroxidase, domain 2"/>
    <property type="match status" value="1"/>
</dbReference>
<dbReference type="PROSITE" id="PS50873">
    <property type="entry name" value="PEROXIDASE_4"/>
    <property type="match status" value="1"/>
</dbReference>
<feature type="binding site" evidence="17">
    <location>
        <position position="1237"/>
    </location>
    <ligand>
        <name>Ca(2+)</name>
        <dbReference type="ChEBI" id="CHEBI:29108"/>
        <label>1</label>
    </ligand>
</feature>
<name>A0A2N9EG96_FAGSY</name>
<evidence type="ECO:0000256" key="14">
    <source>
        <dbReference type="ARBA" id="ARBA00023324"/>
    </source>
</evidence>
<evidence type="ECO:0000256" key="7">
    <source>
        <dbReference type="ARBA" id="ARBA00022617"/>
    </source>
</evidence>
<feature type="active site" description="Proton acceptor" evidence="15">
    <location>
        <position position="1233"/>
    </location>
</feature>
<evidence type="ECO:0000256" key="12">
    <source>
        <dbReference type="ARBA" id="ARBA00023157"/>
    </source>
</evidence>
<dbReference type="InterPro" id="IPR010255">
    <property type="entry name" value="Haem_peroxidase_sf"/>
</dbReference>
<organism evidence="22">
    <name type="scientific">Fagus sylvatica</name>
    <name type="common">Beechnut</name>
    <dbReference type="NCBI Taxonomy" id="28930"/>
    <lineage>
        <taxon>Eukaryota</taxon>
        <taxon>Viridiplantae</taxon>
        <taxon>Streptophyta</taxon>
        <taxon>Embryophyta</taxon>
        <taxon>Tracheophyta</taxon>
        <taxon>Spermatophyta</taxon>
        <taxon>Magnoliopsida</taxon>
        <taxon>eudicotyledons</taxon>
        <taxon>Gunneridae</taxon>
        <taxon>Pentapetalae</taxon>
        <taxon>rosids</taxon>
        <taxon>fabids</taxon>
        <taxon>Fagales</taxon>
        <taxon>Fagaceae</taxon>
        <taxon>Fagus</taxon>
    </lineage>
</organism>
<dbReference type="PRINTS" id="PR00461">
    <property type="entry name" value="PLPEROXIDASE"/>
</dbReference>
<dbReference type="Pfam" id="PF00141">
    <property type="entry name" value="peroxidase"/>
    <property type="match status" value="1"/>
</dbReference>
<dbReference type="GO" id="GO:0042744">
    <property type="term" value="P:hydrogen peroxide catabolic process"/>
    <property type="evidence" value="ECO:0007669"/>
    <property type="project" value="UniProtKB-KW"/>
</dbReference>
<evidence type="ECO:0000256" key="20">
    <source>
        <dbReference type="SAM" id="MobiDB-lite"/>
    </source>
</evidence>
<dbReference type="FunFam" id="1.10.420.10:FF:000006">
    <property type="entry name" value="Peroxidase"/>
    <property type="match status" value="1"/>
</dbReference>
<reference evidence="22" key="1">
    <citation type="submission" date="2018-02" db="EMBL/GenBank/DDBJ databases">
        <authorList>
            <person name="Cohen D.B."/>
            <person name="Kent A.D."/>
        </authorList>
    </citation>
    <scope>NUCLEOTIDE SEQUENCE</scope>
</reference>
<evidence type="ECO:0000256" key="19">
    <source>
        <dbReference type="PIRSR" id="PIRSR600823-5"/>
    </source>
</evidence>
<evidence type="ECO:0000256" key="8">
    <source>
        <dbReference type="ARBA" id="ARBA00022723"/>
    </source>
</evidence>
<dbReference type="PRINTS" id="PR00458">
    <property type="entry name" value="PEROXIDASE"/>
</dbReference>
<evidence type="ECO:0000256" key="1">
    <source>
        <dbReference type="ARBA" id="ARBA00000189"/>
    </source>
</evidence>
<dbReference type="SUPFAM" id="SSF48113">
    <property type="entry name" value="Heme-dependent peroxidases"/>
    <property type="match status" value="1"/>
</dbReference>
<evidence type="ECO:0000256" key="6">
    <source>
        <dbReference type="ARBA" id="ARBA00022559"/>
    </source>
</evidence>
<dbReference type="EC" id="1.11.1.7" evidence="4"/>
<feature type="compositionally biased region" description="Polar residues" evidence="20">
    <location>
        <begin position="637"/>
        <end position="653"/>
    </location>
</feature>
<feature type="binding site" evidence="17">
    <location>
        <position position="1414"/>
    </location>
    <ligand>
        <name>Ca(2+)</name>
        <dbReference type="ChEBI" id="CHEBI:29108"/>
        <label>2</label>
    </ligand>
</feature>
<comment type="function">
    <text evidence="2">Removal of H(2)O(2), oxidation of toxic reductants, biosynthesis and degradation of lignin, suberization, auxin catabolism, response to environmental stresses such as wounding, pathogen attack and oxidative stress. These functions might be dependent on each isozyme/isoform in each plant tissue.</text>
</comment>
<dbReference type="InterPro" id="IPR002016">
    <property type="entry name" value="Haem_peroxidase"/>
</dbReference>
<keyword evidence="12 19" id="KW-1015">Disulfide bond</keyword>
<feature type="binding site" evidence="17">
    <location>
        <position position="1241"/>
    </location>
    <ligand>
        <name>Ca(2+)</name>
        <dbReference type="ChEBI" id="CHEBI:29108"/>
        <label>1</label>
    </ligand>
</feature>
<feature type="binding site" evidence="17">
    <location>
        <position position="1234"/>
    </location>
    <ligand>
        <name>Ca(2+)</name>
        <dbReference type="ChEBI" id="CHEBI:29108"/>
        <label>1</label>
    </ligand>
</feature>
<evidence type="ECO:0000256" key="5">
    <source>
        <dbReference type="ARBA" id="ARBA00022525"/>
    </source>
</evidence>
<feature type="disulfide bond" evidence="19">
    <location>
        <begin position="1368"/>
        <end position="1400"/>
    </location>
</feature>
<evidence type="ECO:0000256" key="18">
    <source>
        <dbReference type="PIRSR" id="PIRSR600823-4"/>
    </source>
</evidence>
<keyword evidence="11 17" id="KW-0408">Iron</keyword>
<feature type="binding site" evidence="17">
    <location>
        <position position="1362"/>
    </location>
    <ligand>
        <name>Ca(2+)</name>
        <dbReference type="ChEBI" id="CHEBI:29108"/>
        <label>2</label>
    </ligand>
</feature>
<feature type="binding site" evidence="16">
    <location>
        <position position="1331"/>
    </location>
    <ligand>
        <name>substrate</name>
    </ligand>
</feature>
<evidence type="ECO:0000256" key="2">
    <source>
        <dbReference type="ARBA" id="ARBA00002322"/>
    </source>
</evidence>
<accession>A0A2N9EG96</accession>
<dbReference type="GO" id="GO:0020037">
    <property type="term" value="F:heme binding"/>
    <property type="evidence" value="ECO:0007669"/>
    <property type="project" value="InterPro"/>
</dbReference>
<evidence type="ECO:0000256" key="13">
    <source>
        <dbReference type="ARBA" id="ARBA00023180"/>
    </source>
</evidence>
<dbReference type="EMBL" id="OIVN01000075">
    <property type="protein sequence ID" value="SPC73785.1"/>
    <property type="molecule type" value="Genomic_DNA"/>
</dbReference>
<feature type="binding site" evidence="17">
    <location>
        <position position="1422"/>
    </location>
    <ligand>
        <name>Ca(2+)</name>
        <dbReference type="ChEBI" id="CHEBI:29108"/>
        <label>2</label>
    </ligand>
</feature>
<sequence length="1850" mass="203903">MMGYGSYGHGVSSSSSSNLSALAPPFTVDRSVSKPILNPLVDLSDSPYGVSLNSSLHNWLPSHYPNSRTGFFSDQSSEFDPLPSSDGFRYPGFEDIKSPNTQFPPGNPIAPAPADAFLYGQCSDGVERSLLEANTYYPTYVPPATKDPSPLVDPDGTSYDWFSSSHVPALDGSSHNDYAQSSSDYTALWGESWSRFGDWEHGKQVELDGSFCSKVSSVAGSSIYKNYMNQGAHASEGLNTCEEASHIIDMLGWEKDGGMAKSNDKSVSGKIPRIMPVDYSKTSFLDCPSALPEYHPEAPSFKLVTNSRNHQVPYSASYEKDMRGHDASLSGSASFVTSSPLLVSKPPDVVTTFCASNKGPLKDVNFGTDAADPDLHGNNPSNVNEPHRLLSSEGKVRFDTSRLRIHLDRNDPISVESFSAKKEELTVNKNISGDALDQIFKAKSALEYIEAIHSVENSSESLDHYNPAVDSPCWKGAPVCCLSPFEASKAVSSQYLKKLESCNSSDFQVPQFFPFNIDDAVKLSSQNPIEKTEYHEIGSLENSLVPSPKRSSVANLAFREPRSDAAAKAGSFDSKSSCGYEVQHSDNICEPQKDHASLSKSTGDLYLKPSLKMQHLEVSAVTSEKKHSSETCVVDAGSNSNDPSRYGTSNVPFQGTEDALSSPASVEDASAKLPKLLKADSTPKIDVPMLVNTIHNLSDLLLFHSSNGSFELKEGDREALKDVILNLHQCLSKDSEQKFPTPESLFPQQGTSQYLEELPKPHKEVSLDRPRLAKEAAIIAQDQLDHQCLHEEKHPHIVSGNKYEKSDSVCVNGDANMVKEDNMTQAIMKVLNDNFKNEEELQPKSLFYKNLWLEAEAELCSTNYKARYNRMKIEMEKSELDKTRENTMNVEKEVRFEVSHEMNTVDKLAPEVISIQDTPSIPDVMSRYSILKHRLDYQNSTTDVEGLSSSEVCPDLNKVDKLTSETAEEKCLTHDISIQNSPIIDTTCHADGGVMARFHILKCRVANSNSVIATDVDEPSSTNVFPDLNNVDNLAHEATAVKGSLIPDVSTQTSPVSTLSCHTDDVESSFMARLRVLKCRIDNLSSMDERRQEFAEVVHLGFTGERNHRSIIRDKSEDGSVDVELAPFLQHHTANSIEDSLTVKEFYLCNDDPVIQSGQSNGLGDPLPAGWYDTTSDWEHVMKEELIGVHSQLQVGFYGNSCGFAEFIVKNEVRNAFNKDQGVAAGLVRLHFHDCFVRGCDASVLIDSTSPSNKVEKDAPANQPSLRGLEVIDNAKARLEAICKGVVSCADIVAFAARDSVEITGGIGYDVPAGRRDGKISLASDTFTNLPPPTLNVDQLTQFFAKKGFTQEEMVTLSGAHTIGRSHCTSFSDRLYNFNGTTSHDPSLDHMYASQLMLQCPQGSTNPNLVVPMDPSSPATTDSGYYINILANRGLFTSDQTLLTNAATAIQVNQNARNVMLWRSKFASAMLKMGQLDVLTEDALDQIFKSKSALEFIEAINSVENSSESLDHYNLAMNSPCWKGAPRLMMLSDDAAKAGSFDSKSSRGYEVQHSDNICEPQKDHASLSKSTGDMYLKPSLKMQHLKVSTVTSEKKHSSETCVVDAGSNRNDPSRYGTSDVPFHGTEDALSSPASVEDASAKLTKLHKADSTPKIDVPMLVNTIHKLSDLLLFHSSNGSFELKEGDREALKDVILNLHRCLSKYSEQKIPTPESLFPQQGTSQYLAQLSLGRQRKRLLLLRISLIISVSMRKSIIILSGNKNEKSDSVCVNGDANMVKEDNMTQAIMKVLNDNFKDEEEMQPKSLLYRIYGLRQKLNYVPMNYKARYNRMKIEMEKSELDKTLLHHQIGNM</sequence>
<keyword evidence="5" id="KW-0964">Secreted</keyword>
<keyword evidence="8 17" id="KW-0479">Metal-binding</keyword>
<dbReference type="Gene3D" id="1.10.520.10">
    <property type="match status" value="1"/>
</dbReference>
<evidence type="ECO:0000259" key="21">
    <source>
        <dbReference type="PROSITE" id="PS50873"/>
    </source>
</evidence>
<keyword evidence="13" id="KW-0325">Glycoprotein</keyword>
<dbReference type="PANTHER" id="PTHR34361:SF2">
    <property type="entry name" value="OS08G0157800 PROTEIN"/>
    <property type="match status" value="1"/>
</dbReference>
<feature type="binding site" evidence="17">
    <location>
        <position position="1256"/>
    </location>
    <ligand>
        <name>Ca(2+)</name>
        <dbReference type="ChEBI" id="CHEBI:29108"/>
        <label>1</label>
    </ligand>
</feature>
<feature type="region of interest" description="Disordered" evidence="20">
    <location>
        <begin position="631"/>
        <end position="663"/>
    </location>
</feature>
<comment type="catalytic activity">
    <reaction evidence="1">
        <text>2 a phenolic donor + H2O2 = 2 a phenolic radical donor + 2 H2O</text>
        <dbReference type="Rhea" id="RHEA:56136"/>
        <dbReference type="ChEBI" id="CHEBI:15377"/>
        <dbReference type="ChEBI" id="CHEBI:16240"/>
        <dbReference type="ChEBI" id="CHEBI:139520"/>
        <dbReference type="ChEBI" id="CHEBI:139521"/>
        <dbReference type="EC" id="1.11.1.7"/>
    </reaction>
</comment>
<keyword evidence="10" id="KW-0560">Oxidoreductase</keyword>
<keyword evidence="9 17" id="KW-0106">Calcium</keyword>
<keyword evidence="7" id="KW-0349">Heme</keyword>
<evidence type="ECO:0000256" key="15">
    <source>
        <dbReference type="PIRSR" id="PIRSR600823-1"/>
    </source>
</evidence>
<dbReference type="PROSITE" id="PS00435">
    <property type="entry name" value="PEROXIDASE_1"/>
    <property type="match status" value="1"/>
</dbReference>
<feature type="disulfide bond" evidence="19">
    <location>
        <begin position="1235"/>
        <end position="1240"/>
    </location>
</feature>
<proteinExistence type="inferred from homology"/>
<dbReference type="GO" id="GO:0006979">
    <property type="term" value="P:response to oxidative stress"/>
    <property type="evidence" value="ECO:0007669"/>
    <property type="project" value="InterPro"/>
</dbReference>
<comment type="cofactor">
    <cofactor evidence="17">
        <name>Ca(2+)</name>
        <dbReference type="ChEBI" id="CHEBI:29108"/>
    </cofactor>
    <text evidence="17">Binds 2 calcium ions per subunit.</text>
</comment>